<feature type="compositionally biased region" description="Low complexity" evidence="3">
    <location>
        <begin position="536"/>
        <end position="547"/>
    </location>
</feature>
<feature type="compositionally biased region" description="Basic and acidic residues" evidence="3">
    <location>
        <begin position="138"/>
        <end position="151"/>
    </location>
</feature>
<feature type="domain" description="Ras-GEF" evidence="4">
    <location>
        <begin position="259"/>
        <end position="489"/>
    </location>
</feature>
<keyword evidence="1 2" id="KW-0344">Guanine-nucleotide releasing factor</keyword>
<evidence type="ECO:0000313" key="5">
    <source>
        <dbReference type="EMBL" id="OAD80707.1"/>
    </source>
</evidence>
<organism evidence="5 6">
    <name type="scientific">Phycomyces blakesleeanus (strain ATCC 8743b / DSM 1359 / FGSC 10004 / NBRC 33097 / NRRL 1555)</name>
    <dbReference type="NCBI Taxonomy" id="763407"/>
    <lineage>
        <taxon>Eukaryota</taxon>
        <taxon>Fungi</taxon>
        <taxon>Fungi incertae sedis</taxon>
        <taxon>Mucoromycota</taxon>
        <taxon>Mucoromycotina</taxon>
        <taxon>Mucoromycetes</taxon>
        <taxon>Mucorales</taxon>
        <taxon>Phycomycetaceae</taxon>
        <taxon>Phycomyces</taxon>
    </lineage>
</organism>
<feature type="region of interest" description="Disordered" evidence="3">
    <location>
        <begin position="83"/>
        <end position="108"/>
    </location>
</feature>
<evidence type="ECO:0000313" key="6">
    <source>
        <dbReference type="Proteomes" id="UP000077315"/>
    </source>
</evidence>
<reference evidence="6" key="1">
    <citation type="submission" date="2015-06" db="EMBL/GenBank/DDBJ databases">
        <title>Expansion of signal transduction pathways in fungi by whole-genome duplication.</title>
        <authorList>
            <consortium name="DOE Joint Genome Institute"/>
            <person name="Corrochano L.M."/>
            <person name="Kuo A."/>
            <person name="Marcet-Houben M."/>
            <person name="Polaino S."/>
            <person name="Salamov A."/>
            <person name="Villalobos J.M."/>
            <person name="Alvarez M.I."/>
            <person name="Avalos J."/>
            <person name="Benito E.P."/>
            <person name="Benoit I."/>
            <person name="Burger G."/>
            <person name="Camino L.P."/>
            <person name="Canovas D."/>
            <person name="Cerda-Olmedo E."/>
            <person name="Cheng J.-F."/>
            <person name="Dominguez A."/>
            <person name="Elias M."/>
            <person name="Eslava A.P."/>
            <person name="Glaser F."/>
            <person name="Grimwood J."/>
            <person name="Gutierrez G."/>
            <person name="Heitman J."/>
            <person name="Henrissat B."/>
            <person name="Iturriaga E.A."/>
            <person name="Lang B.F."/>
            <person name="Lavin J.L."/>
            <person name="Lee S."/>
            <person name="Li W."/>
            <person name="Lindquist E."/>
            <person name="Lopez-Garcia S."/>
            <person name="Luque E.M."/>
            <person name="Marcos A.T."/>
            <person name="Martin J."/>
            <person name="McCluskey K."/>
            <person name="Medina H.R."/>
            <person name="Miralles-Duran A."/>
            <person name="Miyazaki A."/>
            <person name="Munoz-Torres E."/>
            <person name="Oguiza J.A."/>
            <person name="Ohm R."/>
            <person name="Olmedo M."/>
            <person name="Orejas M."/>
            <person name="Ortiz-Castellanos L."/>
            <person name="Pisabarro A.G."/>
            <person name="Rodriguez-Romero J."/>
            <person name="Ruiz-Herrera J."/>
            <person name="Ruiz-Vazquez R."/>
            <person name="Sanz C."/>
            <person name="Schackwitz W."/>
            <person name="Schmutz J."/>
            <person name="Shahriari M."/>
            <person name="Shelest E."/>
            <person name="Silva-Franco F."/>
            <person name="Soanes D."/>
            <person name="Syed K."/>
            <person name="Tagua V.G."/>
            <person name="Talbot N.J."/>
            <person name="Thon M."/>
            <person name="De vries R.P."/>
            <person name="Wiebenga A."/>
            <person name="Yadav J.S."/>
            <person name="Braun E.L."/>
            <person name="Baker S."/>
            <person name="Garre V."/>
            <person name="Horwitz B."/>
            <person name="Torres-Martinez S."/>
            <person name="Idnurm A."/>
            <person name="Herrera-Estrella A."/>
            <person name="Gabaldon T."/>
            <person name="Grigoriev I.V."/>
        </authorList>
    </citation>
    <scope>NUCLEOTIDE SEQUENCE [LARGE SCALE GENOMIC DNA]</scope>
    <source>
        <strain evidence="6">NRRL 1555(-)</strain>
    </source>
</reference>
<dbReference type="VEuPathDB" id="FungiDB:PHYBLDRAFT_138252"/>
<dbReference type="OrthoDB" id="546434at2759"/>
<dbReference type="InterPro" id="IPR001895">
    <property type="entry name" value="RASGEF_cat_dom"/>
</dbReference>
<dbReference type="SUPFAM" id="SSF48366">
    <property type="entry name" value="Ras GEF"/>
    <property type="match status" value="1"/>
</dbReference>
<dbReference type="GO" id="GO:0007265">
    <property type="term" value="P:Ras protein signal transduction"/>
    <property type="evidence" value="ECO:0007669"/>
    <property type="project" value="TreeGrafter"/>
</dbReference>
<evidence type="ECO:0000256" key="2">
    <source>
        <dbReference type="PROSITE-ProRule" id="PRU00168"/>
    </source>
</evidence>
<keyword evidence="6" id="KW-1185">Reference proteome</keyword>
<dbReference type="Proteomes" id="UP000077315">
    <property type="component" value="Unassembled WGS sequence"/>
</dbReference>
<dbReference type="GeneID" id="28990865"/>
<proteinExistence type="predicted"/>
<evidence type="ECO:0000256" key="1">
    <source>
        <dbReference type="ARBA" id="ARBA00022658"/>
    </source>
</evidence>
<evidence type="ECO:0000256" key="3">
    <source>
        <dbReference type="SAM" id="MobiDB-lite"/>
    </source>
</evidence>
<feature type="compositionally biased region" description="Pro residues" evidence="3">
    <location>
        <begin position="95"/>
        <end position="105"/>
    </location>
</feature>
<dbReference type="RefSeq" id="XP_018298747.1">
    <property type="nucleotide sequence ID" value="XM_018429959.1"/>
</dbReference>
<feature type="compositionally biased region" description="Polar residues" evidence="3">
    <location>
        <begin position="591"/>
        <end position="603"/>
    </location>
</feature>
<dbReference type="InterPro" id="IPR008937">
    <property type="entry name" value="Ras-like_GEF"/>
</dbReference>
<dbReference type="SMART" id="SM00147">
    <property type="entry name" value="RasGEF"/>
    <property type="match status" value="1"/>
</dbReference>
<dbReference type="Gene3D" id="1.10.840.10">
    <property type="entry name" value="Ras guanine-nucleotide exchange factors catalytic domain"/>
    <property type="match status" value="1"/>
</dbReference>
<name>A0A167R2N6_PHYB8</name>
<dbReference type="EMBL" id="KV440971">
    <property type="protein sequence ID" value="OAD80707.1"/>
    <property type="molecule type" value="Genomic_DNA"/>
</dbReference>
<feature type="region of interest" description="Disordered" evidence="3">
    <location>
        <begin position="532"/>
        <end position="603"/>
    </location>
</feature>
<dbReference type="InterPro" id="IPR036964">
    <property type="entry name" value="RASGEF_cat_dom_sf"/>
</dbReference>
<dbReference type="InterPro" id="IPR023578">
    <property type="entry name" value="Ras_GEF_dom_sf"/>
</dbReference>
<accession>A0A167R2N6</accession>
<sequence>MEDPQSSLVIATQWQDGGNIKDAFNAYVSLAQRSLEPFSEVKFVHCSIVTLPAQHAILLSTLRTCLDNIESILNNHTVVRSSTLDPVNRSKPTLRPEPPALPPKPIIGRKIRQGSYGETDSYLCSDPIAPSTVGQSKVDQKGSDSTRDDRTVADGQVDVSRLVPAQTDGLTDELMEISHIPRIPISPLLTTHRALQAKLDEVQSVLKEYEAQERASKDPALKHIIRHHSPLVIEAKQTLARVRTLSITAATIPTILHFSPFLIAYQLTLIDSALFRAMPSHALLSHTATSPHPRIVASTDFFNYLTRVIEHSILLPQDASVRAQHINHWIKVASQCLDLHNYQSLKAIVSALGTPPIQRLKRSWAFIPKKSLGRLDGMTELMSEASNYHTYRQHSLNLEPSTPTVPFLGLWMLDMTYLLAANRSNPRNDPRIQVILSAIEQHQQMPPFSPVPIAYGRKNMSFGPNWSSALQKSAASMGRLGSSISSMSSISINNLSEEESYGIEDQQQLVTQYLLMRPWLSQSAVDGLSVLREPSQQKQQQQQQQSSLATNRSSHPLIRFSANSNSSRTNSSCSSSSLEGPNHRNSIDGIGSSSMMCSSPETAKATTSMTAAVTVIDEPKPQRRHSAKWLFRRSLVDRPVGIDRSISMPDVRQEPRRLDLSIQTVRVESSSSSDLMHDVMLAGQRVSWYSSSKRTAVCLTSESAPELPPRPRVH</sequence>
<gene>
    <name evidence="5" type="ORF">PHYBLDRAFT_138252</name>
</gene>
<dbReference type="Pfam" id="PF00617">
    <property type="entry name" value="RasGEF"/>
    <property type="match status" value="1"/>
</dbReference>
<dbReference type="PANTHER" id="PTHR23113">
    <property type="entry name" value="GUANINE NUCLEOTIDE EXCHANGE FACTOR"/>
    <property type="match status" value="1"/>
</dbReference>
<dbReference type="GO" id="GO:0005085">
    <property type="term" value="F:guanyl-nucleotide exchange factor activity"/>
    <property type="evidence" value="ECO:0007669"/>
    <property type="project" value="UniProtKB-KW"/>
</dbReference>
<dbReference type="GO" id="GO:0005886">
    <property type="term" value="C:plasma membrane"/>
    <property type="evidence" value="ECO:0007669"/>
    <property type="project" value="TreeGrafter"/>
</dbReference>
<dbReference type="STRING" id="763407.A0A167R2N6"/>
<feature type="region of interest" description="Disordered" evidence="3">
    <location>
        <begin position="127"/>
        <end position="151"/>
    </location>
</feature>
<evidence type="ECO:0000259" key="4">
    <source>
        <dbReference type="PROSITE" id="PS50009"/>
    </source>
</evidence>
<dbReference type="PANTHER" id="PTHR23113:SF368">
    <property type="entry name" value="CELL DIVISION CONTROL PROTEIN 25"/>
    <property type="match status" value="1"/>
</dbReference>
<dbReference type="PROSITE" id="PS50009">
    <property type="entry name" value="RASGEF_CAT"/>
    <property type="match status" value="1"/>
</dbReference>
<dbReference type="AlphaFoldDB" id="A0A167R2N6"/>
<feature type="compositionally biased region" description="Low complexity" evidence="3">
    <location>
        <begin position="561"/>
        <end position="577"/>
    </location>
</feature>
<protein>
    <recommendedName>
        <fullName evidence="4">Ras-GEF domain-containing protein</fullName>
    </recommendedName>
</protein>
<dbReference type="InParanoid" id="A0A167R2N6"/>